<sequence length="138" mass="14620">MVTRYRTSAFNDDGGTGVSRVPDGLEVAVSNPLQPGHDTAASNPEQLLALAWSTCLNATAQAIVAGRHRTKARVEVELRDAEGRTGYEFLVTAFISGEGLDASEAAELAAAAHDRCPISRLLRESPLAEVRGEAWSAS</sequence>
<gene>
    <name evidence="3" type="ORF">AB7P39_09725</name>
</gene>
<dbReference type="PANTHER" id="PTHR33797:SF2">
    <property type="entry name" value="ORGANIC HYDROPEROXIDE RESISTANCE PROTEIN-LIKE"/>
    <property type="match status" value="1"/>
</dbReference>
<comment type="similarity">
    <text evidence="1">Belongs to the OsmC/Ohr family.</text>
</comment>
<dbReference type="EMBL" id="JBHLHV010000001">
    <property type="protein sequence ID" value="MFB8893118.1"/>
    <property type="molecule type" value="Genomic_DNA"/>
</dbReference>
<comment type="caution">
    <text evidence="3">The sequence shown here is derived from an EMBL/GenBank/DDBJ whole genome shotgun (WGS) entry which is preliminary data.</text>
</comment>
<dbReference type="InterPro" id="IPR036102">
    <property type="entry name" value="OsmC/Ohrsf"/>
</dbReference>
<evidence type="ECO:0000256" key="1">
    <source>
        <dbReference type="ARBA" id="ARBA00007378"/>
    </source>
</evidence>
<keyword evidence="4" id="KW-1185">Reference proteome</keyword>
<dbReference type="Proteomes" id="UP001589643">
    <property type="component" value="Unassembled WGS sequence"/>
</dbReference>
<dbReference type="Gene3D" id="3.30.300.20">
    <property type="match status" value="1"/>
</dbReference>
<evidence type="ECO:0000313" key="3">
    <source>
        <dbReference type="EMBL" id="MFB8893118.1"/>
    </source>
</evidence>
<accession>A0ABV5ET30</accession>
<dbReference type="SUPFAM" id="SSF82784">
    <property type="entry name" value="OsmC-like"/>
    <property type="match status" value="1"/>
</dbReference>
<evidence type="ECO:0000256" key="2">
    <source>
        <dbReference type="SAM" id="MobiDB-lite"/>
    </source>
</evidence>
<dbReference type="InterPro" id="IPR015946">
    <property type="entry name" value="KH_dom-like_a/b"/>
</dbReference>
<protein>
    <submittedName>
        <fullName evidence="3">OsmC family protein</fullName>
    </submittedName>
</protein>
<reference evidence="3 4" key="1">
    <citation type="submission" date="2024-08" db="EMBL/GenBank/DDBJ databases">
        <title>Heavy metals resistant antinobacteria isolated from wastewater.</title>
        <authorList>
            <person name="Roman Ponce B."/>
            <person name="Blanco Mercado M.A."/>
            <person name="Avila Aldana I.N."/>
            <person name="Morales Arrieta S."/>
        </authorList>
    </citation>
    <scope>NUCLEOTIDE SEQUENCE [LARGE SCALE GENOMIC DNA]</scope>
    <source>
        <strain evidence="4">sma-1</strain>
    </source>
</reference>
<evidence type="ECO:0000313" key="4">
    <source>
        <dbReference type="Proteomes" id="UP001589643"/>
    </source>
</evidence>
<dbReference type="InterPro" id="IPR003718">
    <property type="entry name" value="OsmC/Ohr_fam"/>
</dbReference>
<dbReference type="RefSeq" id="WP_274177861.1">
    <property type="nucleotide sequence ID" value="NZ_CP141117.1"/>
</dbReference>
<feature type="region of interest" description="Disordered" evidence="2">
    <location>
        <begin position="1"/>
        <end position="22"/>
    </location>
</feature>
<feature type="compositionally biased region" description="Polar residues" evidence="2">
    <location>
        <begin position="1"/>
        <end position="10"/>
    </location>
</feature>
<proteinExistence type="inferred from homology"/>
<name>A0ABV5ET30_9MICO</name>
<dbReference type="InterPro" id="IPR019953">
    <property type="entry name" value="OHR"/>
</dbReference>
<organism evidence="3 4">
    <name type="scientific">Microbacterium plantarum</name>
    <dbReference type="NCBI Taxonomy" id="1816425"/>
    <lineage>
        <taxon>Bacteria</taxon>
        <taxon>Bacillati</taxon>
        <taxon>Actinomycetota</taxon>
        <taxon>Actinomycetes</taxon>
        <taxon>Micrococcales</taxon>
        <taxon>Microbacteriaceae</taxon>
        <taxon>Microbacterium</taxon>
    </lineage>
</organism>
<dbReference type="PANTHER" id="PTHR33797">
    <property type="entry name" value="ORGANIC HYDROPEROXIDE RESISTANCE PROTEIN-LIKE"/>
    <property type="match status" value="1"/>
</dbReference>
<dbReference type="Pfam" id="PF02566">
    <property type="entry name" value="OsmC"/>
    <property type="match status" value="1"/>
</dbReference>